<reference evidence="1 2" key="2">
    <citation type="journal article" date="2022" name="Mol. Ecol. Resour.">
        <title>The genomes of chicory, endive, great burdock and yacon provide insights into Asteraceae paleo-polyploidization history and plant inulin production.</title>
        <authorList>
            <person name="Fan W."/>
            <person name="Wang S."/>
            <person name="Wang H."/>
            <person name="Wang A."/>
            <person name="Jiang F."/>
            <person name="Liu H."/>
            <person name="Zhao H."/>
            <person name="Xu D."/>
            <person name="Zhang Y."/>
        </authorList>
    </citation>
    <scope>NUCLEOTIDE SEQUENCE [LARGE SCALE GENOMIC DNA]</scope>
    <source>
        <strain evidence="2">cv. Niubang</strain>
    </source>
</reference>
<dbReference type="Proteomes" id="UP001055879">
    <property type="component" value="Linkage Group LG03"/>
</dbReference>
<accession>A0ACB9DL73</accession>
<evidence type="ECO:0000313" key="1">
    <source>
        <dbReference type="EMBL" id="KAI3746996.1"/>
    </source>
</evidence>
<gene>
    <name evidence="1" type="ORF">L6452_09438</name>
</gene>
<reference evidence="2" key="1">
    <citation type="journal article" date="2022" name="Mol. Ecol. Resour.">
        <title>The genomes of chicory, endive, great burdock and yacon provide insights into Asteraceae palaeo-polyploidization history and plant inulin production.</title>
        <authorList>
            <person name="Fan W."/>
            <person name="Wang S."/>
            <person name="Wang H."/>
            <person name="Wang A."/>
            <person name="Jiang F."/>
            <person name="Liu H."/>
            <person name="Zhao H."/>
            <person name="Xu D."/>
            <person name="Zhang Y."/>
        </authorList>
    </citation>
    <scope>NUCLEOTIDE SEQUENCE [LARGE SCALE GENOMIC DNA]</scope>
    <source>
        <strain evidence="2">cv. Niubang</strain>
    </source>
</reference>
<sequence length="103" mass="11091">MLKKGKQLRGELVGDDDEDDDGFINEPAQVTYEAEGPIVVEEADADDEDDEETADENIDTGKDIGCANDDDDDGSCFIPITVSTPSNGVVIREQGTRGEALRN</sequence>
<dbReference type="EMBL" id="CM042049">
    <property type="protein sequence ID" value="KAI3746996.1"/>
    <property type="molecule type" value="Genomic_DNA"/>
</dbReference>
<protein>
    <submittedName>
        <fullName evidence="1">Uncharacterized protein</fullName>
    </submittedName>
</protein>
<proteinExistence type="predicted"/>
<name>A0ACB9DL73_ARCLA</name>
<comment type="caution">
    <text evidence="1">The sequence shown here is derived from an EMBL/GenBank/DDBJ whole genome shotgun (WGS) entry which is preliminary data.</text>
</comment>
<organism evidence="1 2">
    <name type="scientific">Arctium lappa</name>
    <name type="common">Greater burdock</name>
    <name type="synonym">Lappa major</name>
    <dbReference type="NCBI Taxonomy" id="4217"/>
    <lineage>
        <taxon>Eukaryota</taxon>
        <taxon>Viridiplantae</taxon>
        <taxon>Streptophyta</taxon>
        <taxon>Embryophyta</taxon>
        <taxon>Tracheophyta</taxon>
        <taxon>Spermatophyta</taxon>
        <taxon>Magnoliopsida</taxon>
        <taxon>eudicotyledons</taxon>
        <taxon>Gunneridae</taxon>
        <taxon>Pentapetalae</taxon>
        <taxon>asterids</taxon>
        <taxon>campanulids</taxon>
        <taxon>Asterales</taxon>
        <taxon>Asteraceae</taxon>
        <taxon>Carduoideae</taxon>
        <taxon>Cardueae</taxon>
        <taxon>Arctiinae</taxon>
        <taxon>Arctium</taxon>
    </lineage>
</organism>
<keyword evidence="2" id="KW-1185">Reference proteome</keyword>
<evidence type="ECO:0000313" key="2">
    <source>
        <dbReference type="Proteomes" id="UP001055879"/>
    </source>
</evidence>